<keyword evidence="2" id="KW-1185">Reference proteome</keyword>
<evidence type="ECO:0000313" key="1">
    <source>
        <dbReference type="EMBL" id="BBY65404.1"/>
    </source>
</evidence>
<organism evidence="1 2">
    <name type="scientific">Mycolicibacterium helvum</name>
    <dbReference type="NCBI Taxonomy" id="1534349"/>
    <lineage>
        <taxon>Bacteria</taxon>
        <taxon>Bacillati</taxon>
        <taxon>Actinomycetota</taxon>
        <taxon>Actinomycetes</taxon>
        <taxon>Mycobacteriales</taxon>
        <taxon>Mycobacteriaceae</taxon>
        <taxon>Mycolicibacterium</taxon>
    </lineage>
</organism>
<dbReference type="Proteomes" id="UP000467148">
    <property type="component" value="Chromosome"/>
</dbReference>
<name>A0A7I7T806_9MYCO</name>
<dbReference type="AlphaFoldDB" id="A0A7I7T806"/>
<evidence type="ECO:0000313" key="2">
    <source>
        <dbReference type="Proteomes" id="UP000467148"/>
    </source>
</evidence>
<dbReference type="EMBL" id="AP022596">
    <property type="protein sequence ID" value="BBY65404.1"/>
    <property type="molecule type" value="Genomic_DNA"/>
</dbReference>
<gene>
    <name evidence="1" type="ORF">MHEL_36470</name>
</gene>
<dbReference type="KEGG" id="mhev:MHEL_36470"/>
<accession>A0A7I7T806</accession>
<protein>
    <submittedName>
        <fullName evidence="1">Uncharacterized protein</fullName>
    </submittedName>
</protein>
<sequence>MVLEGSAAEDTLDSAAAIADWLRAHLRKGEGLTHPYARKLEIANYVPTHSLWTTWTEDRLLTFGAGLVAIRRPIRTASDGVKVELAGRSIIVAANRSAPGEGLPDAYLFQATPGRPADYTGDSPEVVIETIRGLLAPVPPPVADDRVQVGFPGREASATTYVGSWQWDIHGEARGTEFVNRAAAATLAAIEAVGKD</sequence>
<reference evidence="1 2" key="1">
    <citation type="journal article" date="2019" name="Emerg. Microbes Infect.">
        <title>Comprehensive subspecies identification of 175 nontuberculous mycobacteria species based on 7547 genomic profiles.</title>
        <authorList>
            <person name="Matsumoto Y."/>
            <person name="Kinjo T."/>
            <person name="Motooka D."/>
            <person name="Nabeya D."/>
            <person name="Jung N."/>
            <person name="Uechi K."/>
            <person name="Horii T."/>
            <person name="Iida T."/>
            <person name="Fujita J."/>
            <person name="Nakamura S."/>
        </authorList>
    </citation>
    <scope>NUCLEOTIDE SEQUENCE [LARGE SCALE GENOMIC DNA]</scope>
    <source>
        <strain evidence="1 2">JCM 30396</strain>
    </source>
</reference>
<proteinExistence type="predicted"/>